<feature type="region of interest" description="Disordered" evidence="1">
    <location>
        <begin position="1"/>
        <end position="24"/>
    </location>
</feature>
<accession>A0A2P2PGV3</accession>
<dbReference type="AlphaFoldDB" id="A0A2P2PGV3"/>
<feature type="compositionally biased region" description="Basic and acidic residues" evidence="1">
    <location>
        <begin position="15"/>
        <end position="24"/>
    </location>
</feature>
<organism evidence="2">
    <name type="scientific">Rhizophora mucronata</name>
    <name type="common">Asiatic mangrove</name>
    <dbReference type="NCBI Taxonomy" id="61149"/>
    <lineage>
        <taxon>Eukaryota</taxon>
        <taxon>Viridiplantae</taxon>
        <taxon>Streptophyta</taxon>
        <taxon>Embryophyta</taxon>
        <taxon>Tracheophyta</taxon>
        <taxon>Spermatophyta</taxon>
        <taxon>Magnoliopsida</taxon>
        <taxon>eudicotyledons</taxon>
        <taxon>Gunneridae</taxon>
        <taxon>Pentapetalae</taxon>
        <taxon>rosids</taxon>
        <taxon>fabids</taxon>
        <taxon>Malpighiales</taxon>
        <taxon>Rhizophoraceae</taxon>
        <taxon>Rhizophora</taxon>
    </lineage>
</organism>
<proteinExistence type="predicted"/>
<evidence type="ECO:0000256" key="1">
    <source>
        <dbReference type="SAM" id="MobiDB-lite"/>
    </source>
</evidence>
<dbReference type="EMBL" id="GGEC01073476">
    <property type="protein sequence ID" value="MBX53960.1"/>
    <property type="molecule type" value="Transcribed_RNA"/>
</dbReference>
<protein>
    <submittedName>
        <fullName evidence="2">Uncharacterized protein</fullName>
    </submittedName>
</protein>
<feature type="compositionally biased region" description="Basic residues" evidence="1">
    <location>
        <begin position="1"/>
        <end position="14"/>
    </location>
</feature>
<evidence type="ECO:0000313" key="2">
    <source>
        <dbReference type="EMBL" id="MBX53960.1"/>
    </source>
</evidence>
<sequence length="24" mass="3013">MQVKRRACLHHLTKLRHESRQKQK</sequence>
<name>A0A2P2PGV3_RHIMU</name>
<reference evidence="2" key="1">
    <citation type="submission" date="2018-02" db="EMBL/GenBank/DDBJ databases">
        <title>Rhizophora mucronata_Transcriptome.</title>
        <authorList>
            <person name="Meera S.P."/>
            <person name="Sreeshan A."/>
            <person name="Augustine A."/>
        </authorList>
    </citation>
    <scope>NUCLEOTIDE SEQUENCE</scope>
    <source>
        <tissue evidence="2">Leaf</tissue>
    </source>
</reference>